<dbReference type="Gene3D" id="3.30.2130.10">
    <property type="entry name" value="VC0802-like"/>
    <property type="match status" value="1"/>
</dbReference>
<feature type="domain" description="ACT" evidence="17">
    <location>
        <begin position="265"/>
        <end position="349"/>
    </location>
</feature>
<feature type="binding site" evidence="14">
    <location>
        <begin position="6"/>
        <end position="9"/>
    </location>
    <ligand>
        <name>ATP</name>
        <dbReference type="ChEBI" id="CHEBI:30616"/>
    </ligand>
</feature>
<dbReference type="InterPro" id="IPR036393">
    <property type="entry name" value="AceGlu_kinase-like_sf"/>
</dbReference>
<dbReference type="FunFam" id="3.40.1160.10:FF:000002">
    <property type="entry name" value="Aspartokinase"/>
    <property type="match status" value="1"/>
</dbReference>
<dbReference type="CDD" id="cd04891">
    <property type="entry name" value="ACT_AK-LysC-DapG-like_1"/>
    <property type="match status" value="1"/>
</dbReference>
<dbReference type="SUPFAM" id="SSF55021">
    <property type="entry name" value="ACT-like"/>
    <property type="match status" value="2"/>
</dbReference>
<evidence type="ECO:0000259" key="17">
    <source>
        <dbReference type="PROSITE" id="PS51671"/>
    </source>
</evidence>
<comment type="catalytic activity">
    <reaction evidence="13 15">
        <text>L-aspartate + ATP = 4-phospho-L-aspartate + ADP</text>
        <dbReference type="Rhea" id="RHEA:23776"/>
        <dbReference type="ChEBI" id="CHEBI:29991"/>
        <dbReference type="ChEBI" id="CHEBI:30616"/>
        <dbReference type="ChEBI" id="CHEBI:57535"/>
        <dbReference type="ChEBI" id="CHEBI:456216"/>
        <dbReference type="EC" id="2.7.2.4"/>
    </reaction>
</comment>
<evidence type="ECO:0000256" key="13">
    <source>
        <dbReference type="ARBA" id="ARBA00047872"/>
    </source>
</evidence>
<keyword evidence="19" id="KW-1185">Reference proteome</keyword>
<dbReference type="Pfam" id="PF00696">
    <property type="entry name" value="AA_kinase"/>
    <property type="match status" value="1"/>
</dbReference>
<evidence type="ECO:0000256" key="6">
    <source>
        <dbReference type="ARBA" id="ARBA00022605"/>
    </source>
</evidence>
<evidence type="ECO:0000256" key="12">
    <source>
        <dbReference type="ARBA" id="ARBA00023154"/>
    </source>
</evidence>
<evidence type="ECO:0000256" key="3">
    <source>
        <dbReference type="ARBA" id="ARBA00004986"/>
    </source>
</evidence>
<feature type="binding site" evidence="14">
    <location>
        <position position="182"/>
    </location>
    <ligand>
        <name>ATP</name>
        <dbReference type="ChEBI" id="CHEBI:30616"/>
    </ligand>
</feature>
<dbReference type="NCBIfam" id="TIGR00657">
    <property type="entry name" value="asp_kinases"/>
    <property type="match status" value="1"/>
</dbReference>
<keyword evidence="12" id="KW-0457">Lysine biosynthesis</keyword>
<comment type="pathway">
    <text evidence="3 16">Amino-acid biosynthesis; L-methionine biosynthesis via de novo pathway; L-homoserine from L-aspartate: step 1/3.</text>
</comment>
<accession>A0A939DC84</accession>
<keyword evidence="11" id="KW-0220">Diaminopimelate biosynthesis</keyword>
<dbReference type="GO" id="GO:0005829">
    <property type="term" value="C:cytosol"/>
    <property type="evidence" value="ECO:0007669"/>
    <property type="project" value="TreeGrafter"/>
</dbReference>
<dbReference type="Pfam" id="PF22468">
    <property type="entry name" value="ACT_9"/>
    <property type="match status" value="1"/>
</dbReference>
<evidence type="ECO:0000256" key="4">
    <source>
        <dbReference type="ARBA" id="ARBA00005139"/>
    </source>
</evidence>
<dbReference type="NCBIfam" id="NF005154">
    <property type="entry name" value="PRK06635.1-2"/>
    <property type="match status" value="1"/>
</dbReference>
<evidence type="ECO:0000256" key="15">
    <source>
        <dbReference type="RuleBase" id="RU003448"/>
    </source>
</evidence>
<gene>
    <name evidence="18" type="ORF">JYB65_14740</name>
</gene>
<evidence type="ECO:0000256" key="2">
    <source>
        <dbReference type="ARBA" id="ARBA00004766"/>
    </source>
</evidence>
<dbReference type="AlphaFoldDB" id="A0A939DC84"/>
<dbReference type="InterPro" id="IPR018042">
    <property type="entry name" value="Aspartate_kinase_CS"/>
</dbReference>
<evidence type="ECO:0000256" key="8">
    <source>
        <dbReference type="ARBA" id="ARBA00022741"/>
    </source>
</evidence>
<feature type="binding site" evidence="14">
    <location>
        <position position="46"/>
    </location>
    <ligand>
        <name>substrate</name>
    </ligand>
</feature>
<dbReference type="InterPro" id="IPR002912">
    <property type="entry name" value="ACT_dom"/>
</dbReference>
<comment type="caution">
    <text evidence="18">The sequence shown here is derived from an EMBL/GenBank/DDBJ whole genome shotgun (WGS) entry which is preliminary data.</text>
</comment>
<evidence type="ECO:0000256" key="7">
    <source>
        <dbReference type="ARBA" id="ARBA00022679"/>
    </source>
</evidence>
<evidence type="ECO:0000313" key="18">
    <source>
        <dbReference type="EMBL" id="MBN7774623.1"/>
    </source>
</evidence>
<dbReference type="Gene3D" id="3.40.1160.10">
    <property type="entry name" value="Acetylglutamate kinase-like"/>
    <property type="match status" value="1"/>
</dbReference>
<dbReference type="EMBL" id="JAFJZZ010000012">
    <property type="protein sequence ID" value="MBN7774623.1"/>
    <property type="molecule type" value="Genomic_DNA"/>
</dbReference>
<dbReference type="CDD" id="cd04923">
    <property type="entry name" value="ACT_AK-LysC-DapG-like_2"/>
    <property type="match status" value="1"/>
</dbReference>
<evidence type="ECO:0000256" key="9">
    <source>
        <dbReference type="ARBA" id="ARBA00022777"/>
    </source>
</evidence>
<keyword evidence="6 16" id="KW-0028">Amino-acid biosynthesis</keyword>
<dbReference type="RefSeq" id="WP_206583461.1">
    <property type="nucleotide sequence ID" value="NZ_JAFJZZ010000012.1"/>
</dbReference>
<reference evidence="18" key="1">
    <citation type="submission" date="2021-02" db="EMBL/GenBank/DDBJ databases">
        <title>Abyssanaerobacter marinus gen.nov., sp., nov, anaerobic bacterium isolated from the Onnuri vent field of Indian Ocean and suggestion of Mogibacteriaceae fam. nov., and proposal of reclassification of ambiguous this family's genus member.</title>
        <authorList>
            <person name="Kim Y.J."/>
            <person name="Yang J.-A."/>
        </authorList>
    </citation>
    <scope>NUCLEOTIDE SEQUENCE</scope>
    <source>
        <strain evidence="18">DSM 2634</strain>
    </source>
</reference>
<proteinExistence type="inferred from homology"/>
<dbReference type="PROSITE" id="PS00324">
    <property type="entry name" value="ASPARTOKINASE"/>
    <property type="match status" value="1"/>
</dbReference>
<dbReference type="InterPro" id="IPR001048">
    <property type="entry name" value="Asp/Glu/Uridylate_kinase"/>
</dbReference>
<evidence type="ECO:0000256" key="11">
    <source>
        <dbReference type="ARBA" id="ARBA00022915"/>
    </source>
</evidence>
<dbReference type="GO" id="GO:0009090">
    <property type="term" value="P:homoserine biosynthetic process"/>
    <property type="evidence" value="ECO:0007669"/>
    <property type="project" value="TreeGrafter"/>
</dbReference>
<dbReference type="GO" id="GO:0004072">
    <property type="term" value="F:aspartate kinase activity"/>
    <property type="evidence" value="ECO:0007669"/>
    <property type="project" value="UniProtKB-EC"/>
</dbReference>
<dbReference type="GO" id="GO:0019877">
    <property type="term" value="P:diaminopimelate biosynthetic process"/>
    <property type="evidence" value="ECO:0007669"/>
    <property type="project" value="UniProtKB-KW"/>
</dbReference>
<feature type="binding site" evidence="14">
    <location>
        <position position="73"/>
    </location>
    <ligand>
        <name>substrate</name>
    </ligand>
</feature>
<protein>
    <recommendedName>
        <fullName evidence="15">Aspartokinase</fullName>
        <ecNumber evidence="15">2.7.2.4</ecNumber>
    </recommendedName>
</protein>
<feature type="binding site" evidence="14">
    <location>
        <begin position="171"/>
        <end position="172"/>
    </location>
    <ligand>
        <name>ATP</name>
        <dbReference type="ChEBI" id="CHEBI:30616"/>
    </ligand>
</feature>
<evidence type="ECO:0000256" key="14">
    <source>
        <dbReference type="PIRSR" id="PIRSR000726-1"/>
    </source>
</evidence>
<dbReference type="GO" id="GO:0009089">
    <property type="term" value="P:lysine biosynthetic process via diaminopimelate"/>
    <property type="evidence" value="ECO:0007669"/>
    <property type="project" value="InterPro"/>
</dbReference>
<comment type="similarity">
    <text evidence="5 15">Belongs to the aspartokinase family.</text>
</comment>
<evidence type="ECO:0000313" key="19">
    <source>
        <dbReference type="Proteomes" id="UP000664545"/>
    </source>
</evidence>
<dbReference type="PIRSF" id="PIRSF000726">
    <property type="entry name" value="Asp_kin"/>
    <property type="match status" value="1"/>
</dbReference>
<dbReference type="InterPro" id="IPR005260">
    <property type="entry name" value="Asp_kin_monofn"/>
</dbReference>
<evidence type="ECO:0000256" key="10">
    <source>
        <dbReference type="ARBA" id="ARBA00022840"/>
    </source>
</evidence>
<sequence>MNVVQKYGGTSLETIEKIQAVAKHIADNKKPGEDIVIVASAMGKTTDQLISLAKQITEDVPKRELDALLATGEQQTVALLAIALQELGIDAVSMTGFQSGFVTTDFHTKARIKEINTERVEQLIEEGKVPVVAGFQGMSENGDITTLGRGGSDLTAVAIAAHLGWDCEIYTDVDSLHTTDPRVYPEAKQLHRITYEEMMEMSSLGAEILETRSVELAKKYNVKLFLGRTLENDKSRGTYIMSNNNLLVEDMPVTGISFQDDCTIFNIKGVKNDGKTVADLFNLLGELNINVDMISQQITGKNECSVSFSCTISQGNELSSAIQTNSVLSGLAIEKQDGLAMISLVGVGMATHSGVASKVFSILATEQIPYYQITTSEISISVTVDLEKKVKAVIALCEAFGL</sequence>
<keyword evidence="7 15" id="KW-0808">Transferase</keyword>
<dbReference type="SUPFAM" id="SSF53633">
    <property type="entry name" value="Carbamate kinase-like"/>
    <property type="match status" value="1"/>
</dbReference>
<dbReference type="PANTHER" id="PTHR21499:SF68">
    <property type="entry name" value="ASPARTOKINASE 2"/>
    <property type="match status" value="1"/>
</dbReference>
<dbReference type="GO" id="GO:0005524">
    <property type="term" value="F:ATP binding"/>
    <property type="evidence" value="ECO:0007669"/>
    <property type="project" value="UniProtKB-KW"/>
</dbReference>
<dbReference type="InterPro" id="IPR041740">
    <property type="entry name" value="AKii-LysC-BS"/>
</dbReference>
<dbReference type="InterPro" id="IPR045865">
    <property type="entry name" value="ACT-like_dom_sf"/>
</dbReference>
<keyword evidence="10 14" id="KW-0067">ATP-binding</keyword>
<evidence type="ECO:0000256" key="16">
    <source>
        <dbReference type="RuleBase" id="RU004249"/>
    </source>
</evidence>
<dbReference type="PANTHER" id="PTHR21499">
    <property type="entry name" value="ASPARTATE KINASE"/>
    <property type="match status" value="1"/>
</dbReference>
<comment type="pathway">
    <text evidence="4 16">Amino-acid biosynthesis; L-threonine biosynthesis; L-threonine from L-aspartate: step 1/5.</text>
</comment>
<dbReference type="InterPro" id="IPR054352">
    <property type="entry name" value="ACT_Aspartokinase"/>
</dbReference>
<comment type="pathway">
    <text evidence="2 16">Amino-acid biosynthesis; L-lysine biosynthesis via DAP pathway; (S)-tetrahydrodipicolinate from L-aspartate: step 1/4.</text>
</comment>
<organism evidence="18 19">
    <name type="scientific">Clostridium aminobutyricum</name>
    <dbReference type="NCBI Taxonomy" id="33953"/>
    <lineage>
        <taxon>Bacteria</taxon>
        <taxon>Bacillati</taxon>
        <taxon>Bacillota</taxon>
        <taxon>Clostridia</taxon>
        <taxon>Eubacteriales</taxon>
        <taxon>Clostridiaceae</taxon>
        <taxon>Clostridium</taxon>
    </lineage>
</organism>
<dbReference type="EC" id="2.7.2.4" evidence="15"/>
<dbReference type="InterPro" id="IPR001341">
    <property type="entry name" value="Asp_kinase"/>
</dbReference>
<dbReference type="PROSITE" id="PS51671">
    <property type="entry name" value="ACT"/>
    <property type="match status" value="1"/>
</dbReference>
<evidence type="ECO:0000256" key="1">
    <source>
        <dbReference type="ARBA" id="ARBA00003121"/>
    </source>
</evidence>
<keyword evidence="8 14" id="KW-0547">Nucleotide-binding</keyword>
<comment type="function">
    <text evidence="1">Catalyzes the phosphorylation of the beta-carboxyl group of aspartic acid with ATP to yield 4-phospho-L-aspartate, which is involved in the branched biosynthetic pathway leading to the biosynthesis of amino acids threonine, isoleucine and methionine.</text>
</comment>
<dbReference type="NCBIfam" id="NF005155">
    <property type="entry name" value="PRK06635.1-4"/>
    <property type="match status" value="1"/>
</dbReference>
<dbReference type="Proteomes" id="UP000664545">
    <property type="component" value="Unassembled WGS sequence"/>
</dbReference>
<dbReference type="CDD" id="cd04261">
    <property type="entry name" value="AAK_AKii-LysC-BS"/>
    <property type="match status" value="1"/>
</dbReference>
<keyword evidence="9 15" id="KW-0418">Kinase</keyword>
<name>A0A939DC84_CLOAM</name>
<evidence type="ECO:0000256" key="5">
    <source>
        <dbReference type="ARBA" id="ARBA00010122"/>
    </source>
</evidence>